<evidence type="ECO:0000313" key="2">
    <source>
        <dbReference type="Proteomes" id="UP000192418"/>
    </source>
</evidence>
<protein>
    <submittedName>
        <fullName evidence="1">Predicted metal-binding protein</fullName>
    </submittedName>
</protein>
<dbReference type="Pfam" id="PF10050">
    <property type="entry name" value="DUF2284"/>
    <property type="match status" value="1"/>
</dbReference>
<reference evidence="1 2" key="1">
    <citation type="submission" date="2017-04" db="EMBL/GenBank/DDBJ databases">
        <authorList>
            <person name="Afonso C.L."/>
            <person name="Miller P.J."/>
            <person name="Scott M.A."/>
            <person name="Spackman E."/>
            <person name="Goraichik I."/>
            <person name="Dimitrov K.M."/>
            <person name="Suarez D.L."/>
            <person name="Swayne D.E."/>
        </authorList>
    </citation>
    <scope>NUCLEOTIDE SEQUENCE [LARGE SCALE GENOMIC DNA]</scope>
    <source>
        <strain evidence="1 2">DSM 3385</strain>
    </source>
</reference>
<dbReference type="RefSeq" id="WP_084066590.1">
    <property type="nucleotide sequence ID" value="NZ_FWXY01000001.1"/>
</dbReference>
<dbReference type="EMBL" id="FWXY01000001">
    <property type="protein sequence ID" value="SMC38844.1"/>
    <property type="molecule type" value="Genomic_DNA"/>
</dbReference>
<dbReference type="InterPro" id="IPR019271">
    <property type="entry name" value="DUF2284_metal-binding"/>
</dbReference>
<proteinExistence type="predicted"/>
<gene>
    <name evidence="1" type="ORF">SAMN02746065_101292</name>
</gene>
<dbReference type="AlphaFoldDB" id="A0A1W1YRS4"/>
<sequence>MPTSTKKMQQIEEFALDNGASKAAVISSRDIDVKNRFAAFCKEPKCPNFGRSMSCPPHVSGPEGFRKKLKETQYAVAIRLEVDAGSLIGEERPQVFRILQEIVAATELKAKSLGFTKSEGFAGGSCKQSFCSEHDFCRVLSRKGTCRYPDSARPSMSGFGVNVGKLMKCAGWSSEFFSSKAPREEQMMWLAGVVLLK</sequence>
<keyword evidence="2" id="KW-1185">Reference proteome</keyword>
<dbReference type="STRING" id="1121400.SAMN02746065_101292"/>
<dbReference type="Proteomes" id="UP000192418">
    <property type="component" value="Unassembled WGS sequence"/>
</dbReference>
<evidence type="ECO:0000313" key="1">
    <source>
        <dbReference type="EMBL" id="SMC38844.1"/>
    </source>
</evidence>
<organism evidence="1 2">
    <name type="scientific">Desulfocicer vacuolatum DSM 3385</name>
    <dbReference type="NCBI Taxonomy" id="1121400"/>
    <lineage>
        <taxon>Bacteria</taxon>
        <taxon>Pseudomonadati</taxon>
        <taxon>Thermodesulfobacteriota</taxon>
        <taxon>Desulfobacteria</taxon>
        <taxon>Desulfobacterales</taxon>
        <taxon>Desulfobacteraceae</taxon>
        <taxon>Desulfocicer</taxon>
    </lineage>
</organism>
<accession>A0A1W1YRS4</accession>
<dbReference type="OrthoDB" id="5420534at2"/>
<name>A0A1W1YRS4_9BACT</name>